<dbReference type="PROSITE" id="PS51379">
    <property type="entry name" value="4FE4S_FER_2"/>
    <property type="match status" value="2"/>
</dbReference>
<dbReference type="PANTHER" id="PTHR43687:SF6">
    <property type="entry name" value="L-ASPARTATE SEMIALDEHYDE SULFURTRANSFERASE IRON-SULFUR SUBUNIT"/>
    <property type="match status" value="1"/>
</dbReference>
<feature type="domain" description="4Fe-4S ferredoxin-type" evidence="8">
    <location>
        <begin position="334"/>
        <end position="363"/>
    </location>
</feature>
<dbReference type="Proteomes" id="UP000033111">
    <property type="component" value="Chromosome"/>
</dbReference>
<keyword evidence="2" id="KW-0004">4Fe-4S</keyword>
<accession>A0A0E3P1G1</accession>
<reference evidence="9 10" key="1">
    <citation type="submission" date="2014-07" db="EMBL/GenBank/DDBJ databases">
        <title>Methanogenic archaea and the global carbon cycle.</title>
        <authorList>
            <person name="Henriksen J.R."/>
            <person name="Luke J."/>
            <person name="Reinhart S."/>
            <person name="Benedict M.N."/>
            <person name="Youngblut N.D."/>
            <person name="Metcalf M.E."/>
            <person name="Whitaker R.J."/>
            <person name="Metcalf W.W."/>
        </authorList>
    </citation>
    <scope>NUCLEOTIDE SEQUENCE [LARGE SCALE GENOMIC DNA]</scope>
    <source>
        <strain evidence="9 10">T4/M</strain>
    </source>
</reference>
<dbReference type="PATRIC" id="fig|1434120.4.peg.706"/>
<dbReference type="GO" id="GO:0046872">
    <property type="term" value="F:metal ion binding"/>
    <property type="evidence" value="ECO:0007669"/>
    <property type="project" value="UniProtKB-KW"/>
</dbReference>
<keyword evidence="4" id="KW-0677">Repeat</keyword>
<dbReference type="InterPro" id="IPR017900">
    <property type="entry name" value="4Fe4S_Fe_S_CS"/>
</dbReference>
<name>A0A0E3P1G1_9EURY</name>
<evidence type="ECO:0000313" key="10">
    <source>
        <dbReference type="Proteomes" id="UP000033111"/>
    </source>
</evidence>
<dbReference type="PANTHER" id="PTHR43687">
    <property type="entry name" value="ADENYLYLSULFATE REDUCTASE, BETA SUBUNIT"/>
    <property type="match status" value="1"/>
</dbReference>
<dbReference type="RefSeq" id="WP_048169859.1">
    <property type="nucleotide sequence ID" value="NZ_CP009506.1"/>
</dbReference>
<dbReference type="AlphaFoldDB" id="A0A0E3P1G1"/>
<keyword evidence="5" id="KW-0249">Electron transport</keyword>
<evidence type="ECO:0000256" key="4">
    <source>
        <dbReference type="ARBA" id="ARBA00022737"/>
    </source>
</evidence>
<dbReference type="GeneID" id="24859318"/>
<dbReference type="PROSITE" id="PS00198">
    <property type="entry name" value="4FE4S_FER_1"/>
    <property type="match status" value="1"/>
</dbReference>
<evidence type="ECO:0000256" key="3">
    <source>
        <dbReference type="ARBA" id="ARBA00022723"/>
    </source>
</evidence>
<evidence type="ECO:0000256" key="6">
    <source>
        <dbReference type="ARBA" id="ARBA00023004"/>
    </source>
</evidence>
<dbReference type="OrthoDB" id="2837at2157"/>
<evidence type="ECO:0000256" key="2">
    <source>
        <dbReference type="ARBA" id="ARBA00022485"/>
    </source>
</evidence>
<keyword evidence="7" id="KW-0411">Iron-sulfur</keyword>
<evidence type="ECO:0000256" key="1">
    <source>
        <dbReference type="ARBA" id="ARBA00022448"/>
    </source>
</evidence>
<organism evidence="9 10">
    <name type="scientific">Methanosarcina siciliae T4/M</name>
    <dbReference type="NCBI Taxonomy" id="1434120"/>
    <lineage>
        <taxon>Archaea</taxon>
        <taxon>Methanobacteriati</taxon>
        <taxon>Methanobacteriota</taxon>
        <taxon>Stenosarchaea group</taxon>
        <taxon>Methanomicrobia</taxon>
        <taxon>Methanosarcinales</taxon>
        <taxon>Methanosarcinaceae</taxon>
        <taxon>Methanosarcina</taxon>
    </lineage>
</organism>
<keyword evidence="6" id="KW-0408">Iron</keyword>
<dbReference type="Pfam" id="PF04015">
    <property type="entry name" value="DUF362"/>
    <property type="match status" value="1"/>
</dbReference>
<evidence type="ECO:0000259" key="8">
    <source>
        <dbReference type="PROSITE" id="PS51379"/>
    </source>
</evidence>
<sequence>MNKVSIVPCPDYSDTKKAIVGALDLLGSVEDIIDPGDSVLLKPNILAASPPEAATTTHPSVVAAMCEFVLSAGGKPIVGDGAGISKPGATAIALETSGIEEAARKAGAKVVNFETAGFTLIEVPEPLQFRKLYIANPVLEADVIISLPKLKTHELTYYTGAVKNFFGALPLKCRKEMHLLGKRELFGEAVADVYSVVKPAFSVMDGVWGMEGNGPSHGEPVNSGVILASRDCVSLDIVAAEMIGFDPIKIPTTAGALKKGFGNQCPVVVGKPLKEVKMKFKPSSGGVSTTPAFLKRSLGRYYTIYPRINQRKCTQCGTCYLNCSPKAVERQKNGTYRINPEKCILCYCCRELCPSNAVEIKKSLLAQLLTGTENLIRRI</sequence>
<evidence type="ECO:0000256" key="7">
    <source>
        <dbReference type="ARBA" id="ARBA00023014"/>
    </source>
</evidence>
<dbReference type="EMBL" id="CP009506">
    <property type="protein sequence ID" value="AKB27264.1"/>
    <property type="molecule type" value="Genomic_DNA"/>
</dbReference>
<keyword evidence="10" id="KW-1185">Reference proteome</keyword>
<dbReference type="Pfam" id="PF12838">
    <property type="entry name" value="Fer4_7"/>
    <property type="match status" value="1"/>
</dbReference>
<proteinExistence type="predicted"/>
<keyword evidence="1" id="KW-0813">Transport</keyword>
<dbReference type="InterPro" id="IPR050572">
    <property type="entry name" value="Fe-S_Ferredoxin"/>
</dbReference>
<protein>
    <submittedName>
        <fullName evidence="9">Iron-sulfur cluster-binding protein</fullName>
    </submittedName>
</protein>
<dbReference type="GO" id="GO:0051539">
    <property type="term" value="F:4 iron, 4 sulfur cluster binding"/>
    <property type="evidence" value="ECO:0007669"/>
    <property type="project" value="UniProtKB-KW"/>
</dbReference>
<feature type="domain" description="4Fe-4S ferredoxin-type" evidence="8">
    <location>
        <begin position="304"/>
        <end position="333"/>
    </location>
</feature>
<keyword evidence="3" id="KW-0479">Metal-binding</keyword>
<dbReference type="InterPro" id="IPR007160">
    <property type="entry name" value="DUF362"/>
</dbReference>
<dbReference type="InterPro" id="IPR017896">
    <property type="entry name" value="4Fe4S_Fe-S-bd"/>
</dbReference>
<dbReference type="KEGG" id="msw:MSSIT_0545"/>
<dbReference type="Gene3D" id="3.30.70.20">
    <property type="match status" value="1"/>
</dbReference>
<evidence type="ECO:0000313" key="9">
    <source>
        <dbReference type="EMBL" id="AKB27264.1"/>
    </source>
</evidence>
<evidence type="ECO:0000256" key="5">
    <source>
        <dbReference type="ARBA" id="ARBA00022982"/>
    </source>
</evidence>
<dbReference type="SUPFAM" id="SSF54862">
    <property type="entry name" value="4Fe-4S ferredoxins"/>
    <property type="match status" value="1"/>
</dbReference>
<dbReference type="HOGENOM" id="CLU_058393_1_0_2"/>
<dbReference type="GO" id="GO:0016491">
    <property type="term" value="F:oxidoreductase activity"/>
    <property type="evidence" value="ECO:0007669"/>
    <property type="project" value="UniProtKB-ARBA"/>
</dbReference>
<gene>
    <name evidence="9" type="ORF">MSSIT_0545</name>
</gene>